<sequence length="141" mass="15461">MMQKPEKFLKDLSVEDMKMLSQQEIDQMFETESQYFNSLSQTRYYFAVDGAKTKNGGIVHTTSQVKIGGISVACVGDEVVYPDDTTSKIKNGCGDASVYDGRSLAIVGSQLENGDEIIETLQDGACIRIFEGQTPPKGFLS</sequence>
<dbReference type="EMBL" id="OOGT01000276">
    <property type="protein sequence ID" value="SPL72378.1"/>
    <property type="molecule type" value="Genomic_DNA"/>
</dbReference>
<name>A0A2U3N3Y0_9GAMM</name>
<evidence type="ECO:0000313" key="1">
    <source>
        <dbReference type="EMBL" id="SPL72378.1"/>
    </source>
</evidence>
<dbReference type="InterPro" id="IPR008727">
    <property type="entry name" value="PAAR_motif"/>
</dbReference>
<evidence type="ECO:0000313" key="2">
    <source>
        <dbReference type="Proteomes" id="UP000245974"/>
    </source>
</evidence>
<protein>
    <recommendedName>
        <fullName evidence="3">PAAR domain-containing protein</fullName>
    </recommendedName>
</protein>
<dbReference type="Proteomes" id="UP000245974">
    <property type="component" value="Unassembled WGS sequence"/>
</dbReference>
<organism evidence="1 2">
    <name type="scientific">Acinetobacter stercoris</name>
    <dbReference type="NCBI Taxonomy" id="2126983"/>
    <lineage>
        <taxon>Bacteria</taxon>
        <taxon>Pseudomonadati</taxon>
        <taxon>Pseudomonadota</taxon>
        <taxon>Gammaproteobacteria</taxon>
        <taxon>Moraxellales</taxon>
        <taxon>Moraxellaceae</taxon>
        <taxon>Acinetobacter</taxon>
    </lineage>
</organism>
<proteinExistence type="predicted"/>
<evidence type="ECO:0008006" key="3">
    <source>
        <dbReference type="Google" id="ProtNLM"/>
    </source>
</evidence>
<gene>
    <name evidence="1" type="ORF">KPC_3556</name>
</gene>
<accession>A0A2U3N3Y0</accession>
<dbReference type="AlphaFoldDB" id="A0A2U3N3Y0"/>
<keyword evidence="2" id="KW-1185">Reference proteome</keyword>
<dbReference type="Pfam" id="PF05488">
    <property type="entry name" value="PAAR_motif"/>
    <property type="match status" value="1"/>
</dbReference>
<reference evidence="2" key="1">
    <citation type="submission" date="2018-03" db="EMBL/GenBank/DDBJ databases">
        <authorList>
            <person name="Blom J."/>
        </authorList>
    </citation>
    <scope>NUCLEOTIDE SEQUENCE [LARGE SCALE GENOMIC DNA]</scope>
    <source>
        <strain evidence="2">KPC-SM-21</strain>
    </source>
</reference>
<dbReference type="InParanoid" id="A0A2U3N3Y0"/>